<dbReference type="InterPro" id="IPR047111">
    <property type="entry name" value="YbaP-like"/>
</dbReference>
<name>A0A921P008_9GAMM</name>
<dbReference type="CDD" id="cd14789">
    <property type="entry name" value="Tiki"/>
    <property type="match status" value="1"/>
</dbReference>
<dbReference type="AlphaFoldDB" id="A0A921P008"/>
<keyword evidence="3" id="KW-1185">Reference proteome</keyword>
<keyword evidence="1" id="KW-0732">Signal</keyword>
<protein>
    <recommendedName>
        <fullName evidence="4">TraB/GumN family protein</fullName>
    </recommendedName>
</protein>
<feature type="signal peptide" evidence="1">
    <location>
        <begin position="1"/>
        <end position="22"/>
    </location>
</feature>
<dbReference type="Proteomes" id="UP000717981">
    <property type="component" value="Unassembled WGS sequence"/>
</dbReference>
<dbReference type="Pfam" id="PF01963">
    <property type="entry name" value="TraB_PrgY_gumN"/>
    <property type="match status" value="1"/>
</dbReference>
<proteinExistence type="predicted"/>
<evidence type="ECO:0000313" key="2">
    <source>
        <dbReference type="EMBL" id="KAF1688982.1"/>
    </source>
</evidence>
<evidence type="ECO:0000313" key="3">
    <source>
        <dbReference type="Proteomes" id="UP000717981"/>
    </source>
</evidence>
<reference evidence="2" key="1">
    <citation type="submission" date="2017-10" db="EMBL/GenBank/DDBJ databases">
        <title>Whole genome sequencing of members of genus Pseudoxanthomonas.</title>
        <authorList>
            <person name="Kumar S."/>
            <person name="Bansal K."/>
            <person name="Kaur A."/>
            <person name="Patil P."/>
            <person name="Sharma S."/>
            <person name="Patil P.B."/>
        </authorList>
    </citation>
    <scope>NUCLEOTIDE SEQUENCE</scope>
    <source>
        <strain evidence="2">DSM 22914</strain>
    </source>
</reference>
<comment type="caution">
    <text evidence="2">The sequence shown here is derived from an EMBL/GenBank/DDBJ whole genome shotgun (WGS) entry which is preliminary data.</text>
</comment>
<accession>A0A921P008</accession>
<gene>
    <name evidence="2" type="ORF">CR938_07620</name>
</gene>
<evidence type="ECO:0000256" key="1">
    <source>
        <dbReference type="SAM" id="SignalP"/>
    </source>
</evidence>
<dbReference type="InterPro" id="IPR002816">
    <property type="entry name" value="TraB/PrgY/GumN_fam"/>
</dbReference>
<sequence>MRRTLLRLSALLLLLACVPAWAAPPVPLLWKVSDHDSALYLLGSFHMLARDDYPLAPEVEEAFAGAGTLVFELDPEEAASPALAMRMVQAARRTRPGSLREDLGPELWARLERQVAAGALPAGWSEQFEPWFIALTLQLAGLARQGLDPGLGLDRHFMRAAAAAGKPASGLEPASAQIALMAGMDLDEQRQMLAEVLDLLESGPARLDRLHGMWRAGDAQGLWEGIAVRMQRDYPALYARINVARNDAWLPVLERHLAGRDDVLVVVGSLHLLGPDGLVEKLRARGYRVERICRACAR</sequence>
<dbReference type="PANTHER" id="PTHR40590">
    <property type="entry name" value="CYTOPLASMIC PROTEIN-RELATED"/>
    <property type="match status" value="1"/>
</dbReference>
<evidence type="ECO:0008006" key="4">
    <source>
        <dbReference type="Google" id="ProtNLM"/>
    </source>
</evidence>
<dbReference type="EMBL" id="PDWK01000030">
    <property type="protein sequence ID" value="KAF1688982.1"/>
    <property type="molecule type" value="Genomic_DNA"/>
</dbReference>
<feature type="chain" id="PRO_5037341724" description="TraB/GumN family protein" evidence="1">
    <location>
        <begin position="23"/>
        <end position="298"/>
    </location>
</feature>
<dbReference type="RefSeq" id="WP_162124434.1">
    <property type="nucleotide sequence ID" value="NZ_PDWK01000030.1"/>
</dbReference>
<dbReference type="OrthoDB" id="357294at2"/>
<organism evidence="2 3">
    <name type="scientific">Pseudoxanthomonas taiwanensis</name>
    <dbReference type="NCBI Taxonomy" id="176598"/>
    <lineage>
        <taxon>Bacteria</taxon>
        <taxon>Pseudomonadati</taxon>
        <taxon>Pseudomonadota</taxon>
        <taxon>Gammaproteobacteria</taxon>
        <taxon>Lysobacterales</taxon>
        <taxon>Lysobacteraceae</taxon>
        <taxon>Pseudoxanthomonas</taxon>
    </lineage>
</organism>
<dbReference type="PANTHER" id="PTHR40590:SF1">
    <property type="entry name" value="CYTOPLASMIC PROTEIN"/>
    <property type="match status" value="1"/>
</dbReference>